<gene>
    <name evidence="4" type="primary">afr_2</name>
    <name evidence="4" type="ORF">BEH84_00671</name>
</gene>
<dbReference type="PANTHER" id="PTHR43818">
    <property type="entry name" value="BCDNA.GH03377"/>
    <property type="match status" value="1"/>
</dbReference>
<proteinExistence type="predicted"/>
<dbReference type="AlphaFoldDB" id="A0A1E3AXP5"/>
<feature type="domain" description="GFO/IDH/MocA-like oxidoreductase" evidence="3">
    <location>
        <begin position="133"/>
        <end position="263"/>
    </location>
</feature>
<evidence type="ECO:0000259" key="2">
    <source>
        <dbReference type="Pfam" id="PF01408"/>
    </source>
</evidence>
<dbReference type="SUPFAM" id="SSF51735">
    <property type="entry name" value="NAD(P)-binding Rossmann-fold domains"/>
    <property type="match status" value="1"/>
</dbReference>
<dbReference type="GeneID" id="93299186"/>
<dbReference type="InterPro" id="IPR050463">
    <property type="entry name" value="Gfo/Idh/MocA_oxidrdct_glycsds"/>
</dbReference>
<dbReference type="Proteomes" id="UP000095003">
    <property type="component" value="Unassembled WGS sequence"/>
</dbReference>
<dbReference type="InterPro" id="IPR036291">
    <property type="entry name" value="NAD(P)-bd_dom_sf"/>
</dbReference>
<dbReference type="Pfam" id="PF22725">
    <property type="entry name" value="GFO_IDH_MocA_C3"/>
    <property type="match status" value="1"/>
</dbReference>
<evidence type="ECO:0000313" key="5">
    <source>
        <dbReference type="Proteomes" id="UP000095003"/>
    </source>
</evidence>
<evidence type="ECO:0000259" key="3">
    <source>
        <dbReference type="Pfam" id="PF22725"/>
    </source>
</evidence>
<accession>A0A1E3AXP5</accession>
<reference evidence="4 5" key="1">
    <citation type="submission" date="2016-07" db="EMBL/GenBank/DDBJ databases">
        <title>Characterization of isolates of Eisenbergiella tayi derived from blood cultures, using whole genome sequencing.</title>
        <authorList>
            <person name="Burdz T."/>
            <person name="Wiebe D."/>
            <person name="Huynh C."/>
            <person name="Bernard K."/>
        </authorList>
    </citation>
    <scope>NUCLEOTIDE SEQUENCE [LARGE SCALE GENOMIC DNA]</scope>
    <source>
        <strain evidence="4 5">NML 120489</strain>
    </source>
</reference>
<dbReference type="InterPro" id="IPR055170">
    <property type="entry name" value="GFO_IDH_MocA-like_dom"/>
</dbReference>
<organism evidence="4 5">
    <name type="scientific">Eisenbergiella tayi</name>
    <dbReference type="NCBI Taxonomy" id="1432052"/>
    <lineage>
        <taxon>Bacteria</taxon>
        <taxon>Bacillati</taxon>
        <taxon>Bacillota</taxon>
        <taxon>Clostridia</taxon>
        <taxon>Lachnospirales</taxon>
        <taxon>Lachnospiraceae</taxon>
        <taxon>Eisenbergiella</taxon>
    </lineage>
</organism>
<dbReference type="Gene3D" id="3.40.50.720">
    <property type="entry name" value="NAD(P)-binding Rossmann-like Domain"/>
    <property type="match status" value="1"/>
</dbReference>
<dbReference type="SUPFAM" id="SSF55347">
    <property type="entry name" value="Glyceraldehyde-3-phosphate dehydrogenase-like, C-terminal domain"/>
    <property type="match status" value="1"/>
</dbReference>
<dbReference type="InterPro" id="IPR000683">
    <property type="entry name" value="Gfo/Idh/MocA-like_OxRdtase_N"/>
</dbReference>
<protein>
    <submittedName>
        <fullName evidence="4">1,5-anhydro-D-fructose reductase</fullName>
        <ecNumber evidence="4">1.1.1.292</ecNumber>
    </submittedName>
</protein>
<dbReference type="GO" id="GO:0000166">
    <property type="term" value="F:nucleotide binding"/>
    <property type="evidence" value="ECO:0007669"/>
    <property type="project" value="InterPro"/>
</dbReference>
<dbReference type="Pfam" id="PF01408">
    <property type="entry name" value="GFO_IDH_MocA"/>
    <property type="match status" value="1"/>
</dbReference>
<name>A0A1E3AXP5_9FIRM</name>
<dbReference type="RefSeq" id="WP_069155733.1">
    <property type="nucleotide sequence ID" value="NZ_DBFYTC010000197.1"/>
</dbReference>
<comment type="caution">
    <text evidence="4">The sequence shown here is derived from an EMBL/GenBank/DDBJ whole genome shotgun (WGS) entry which is preliminary data.</text>
</comment>
<evidence type="ECO:0000256" key="1">
    <source>
        <dbReference type="ARBA" id="ARBA00023002"/>
    </source>
</evidence>
<dbReference type="PANTHER" id="PTHR43818:SF11">
    <property type="entry name" value="BCDNA.GH03377"/>
    <property type="match status" value="1"/>
</dbReference>
<feature type="domain" description="Gfo/Idh/MocA-like oxidoreductase N-terminal" evidence="2">
    <location>
        <begin position="5"/>
        <end position="121"/>
    </location>
</feature>
<dbReference type="GO" id="GO:0033712">
    <property type="term" value="F:1,5-anhydro-D-fructose reductase (1,5-anhydro-D-mannitol-forming) activity"/>
    <property type="evidence" value="ECO:0007669"/>
    <property type="project" value="UniProtKB-EC"/>
</dbReference>
<dbReference type="EC" id="1.1.1.292" evidence="4"/>
<evidence type="ECO:0000313" key="4">
    <source>
        <dbReference type="EMBL" id="ODM12956.1"/>
    </source>
</evidence>
<dbReference type="Gene3D" id="3.30.360.10">
    <property type="entry name" value="Dihydrodipicolinate Reductase, domain 2"/>
    <property type="match status" value="1"/>
</dbReference>
<sequence>MKDVFKIGVIGCGDISTRNYVPNIMDRFSNMEIYALCDLNRERAESLAAAHGIAHVLSLDEIFEDPEIDVILNLTNPQVHYELNMRALRSGKHVYSEKPLGLNLKEASDTIALAKEKNLYVGCAPDVFLGAGVQTCRKVIEDGLIGDILSAKVANMYHGPENIHPAPDFFYKIGAGPMLDIGPYGISEMLYFMGPAEELCCYGGIGINPRPIKDHYTDVEVNTHYNGIVKFADGRCASVNFSWDTWGAENGPCVQVYGTKGSLFLSDPDNYGEGSRVHVLLEEDMRDENGKISRDKTSRSGEYKKDIPLVFDCPTENRGLGLCEMIEAIKEGRPSRANGEFACHVTEVLDGFNIAIATGKPYKMQTTFQQISRMPEDFVSKMR</sequence>
<keyword evidence="1 4" id="KW-0560">Oxidoreductase</keyword>
<dbReference type="EMBL" id="MCGI01000001">
    <property type="protein sequence ID" value="ODM12956.1"/>
    <property type="molecule type" value="Genomic_DNA"/>
</dbReference>